<evidence type="ECO:0000256" key="5">
    <source>
        <dbReference type="ARBA" id="ARBA00023002"/>
    </source>
</evidence>
<dbReference type="InterPro" id="IPR010582">
    <property type="entry name" value="Catalase_immune_responsive"/>
</dbReference>
<keyword evidence="4 8" id="KW-0479">Metal-binding</keyword>
<evidence type="ECO:0000313" key="11">
    <source>
        <dbReference type="Proteomes" id="UP000284706"/>
    </source>
</evidence>
<comment type="cofactor">
    <cofactor evidence="8">
        <name>heme</name>
        <dbReference type="ChEBI" id="CHEBI:30413"/>
    </cofactor>
</comment>
<dbReference type="GO" id="GO:0020037">
    <property type="term" value="F:heme binding"/>
    <property type="evidence" value="ECO:0007669"/>
    <property type="project" value="InterPro"/>
</dbReference>
<keyword evidence="5" id="KW-0560">Oxidoreductase</keyword>
<dbReference type="SUPFAM" id="SSF56634">
    <property type="entry name" value="Heme-dependent catalase-like"/>
    <property type="match status" value="1"/>
</dbReference>
<keyword evidence="2" id="KW-0575">Peroxidase</keyword>
<dbReference type="GO" id="GO:0004096">
    <property type="term" value="F:catalase activity"/>
    <property type="evidence" value="ECO:0007669"/>
    <property type="project" value="UniProtKB-EC"/>
</dbReference>
<organism evidence="10 11">
    <name type="scientific">Gymnopilus dilepis</name>
    <dbReference type="NCBI Taxonomy" id="231916"/>
    <lineage>
        <taxon>Eukaryota</taxon>
        <taxon>Fungi</taxon>
        <taxon>Dikarya</taxon>
        <taxon>Basidiomycota</taxon>
        <taxon>Agaricomycotina</taxon>
        <taxon>Agaricomycetes</taxon>
        <taxon>Agaricomycetidae</taxon>
        <taxon>Agaricales</taxon>
        <taxon>Agaricineae</taxon>
        <taxon>Hymenogastraceae</taxon>
        <taxon>Gymnopilus</taxon>
    </lineage>
</organism>
<dbReference type="GO" id="GO:0042744">
    <property type="term" value="P:hydrogen peroxide catabolic process"/>
    <property type="evidence" value="ECO:0007669"/>
    <property type="project" value="UniProtKB-KW"/>
</dbReference>
<keyword evidence="7" id="KW-0376">Hydrogen peroxide</keyword>
<dbReference type="Gene3D" id="2.40.180.10">
    <property type="entry name" value="Catalase core domain"/>
    <property type="match status" value="1"/>
</dbReference>
<evidence type="ECO:0000256" key="1">
    <source>
        <dbReference type="ARBA" id="ARBA00005329"/>
    </source>
</evidence>
<evidence type="ECO:0000256" key="4">
    <source>
        <dbReference type="ARBA" id="ARBA00022723"/>
    </source>
</evidence>
<dbReference type="InterPro" id="IPR011614">
    <property type="entry name" value="Catalase_core"/>
</dbReference>
<dbReference type="InterPro" id="IPR020835">
    <property type="entry name" value="Catalase_sf"/>
</dbReference>
<dbReference type="GO" id="GO:0042542">
    <property type="term" value="P:response to hydrogen peroxide"/>
    <property type="evidence" value="ECO:0007669"/>
    <property type="project" value="TreeGrafter"/>
</dbReference>
<name>A0A409VIR6_9AGAR</name>
<keyword evidence="3 8" id="KW-0349">Heme</keyword>
<dbReference type="AlphaFoldDB" id="A0A409VIR6"/>
<dbReference type="PANTHER" id="PTHR11465:SF9">
    <property type="entry name" value="CATALASE"/>
    <property type="match status" value="1"/>
</dbReference>
<evidence type="ECO:0000256" key="2">
    <source>
        <dbReference type="ARBA" id="ARBA00022559"/>
    </source>
</evidence>
<dbReference type="PANTHER" id="PTHR11465">
    <property type="entry name" value="CATALASE"/>
    <property type="match status" value="1"/>
</dbReference>
<reference evidence="10 11" key="1">
    <citation type="journal article" date="2018" name="Evol. Lett.">
        <title>Horizontal gene cluster transfer increased hallucinogenic mushroom diversity.</title>
        <authorList>
            <person name="Reynolds H.T."/>
            <person name="Vijayakumar V."/>
            <person name="Gluck-Thaler E."/>
            <person name="Korotkin H.B."/>
            <person name="Matheny P.B."/>
            <person name="Slot J.C."/>
        </authorList>
    </citation>
    <scope>NUCLEOTIDE SEQUENCE [LARGE SCALE GENOMIC DNA]</scope>
    <source>
        <strain evidence="10 11">SRW20</strain>
    </source>
</reference>
<dbReference type="Proteomes" id="UP000284706">
    <property type="component" value="Unassembled WGS sequence"/>
</dbReference>
<gene>
    <name evidence="10" type="ORF">CVT26_010885</name>
</gene>
<feature type="domain" description="Catalase core" evidence="9">
    <location>
        <begin position="6"/>
        <end position="405"/>
    </location>
</feature>
<dbReference type="GO" id="GO:0005739">
    <property type="term" value="C:mitochondrion"/>
    <property type="evidence" value="ECO:0007669"/>
    <property type="project" value="TreeGrafter"/>
</dbReference>
<dbReference type="GO" id="GO:0005777">
    <property type="term" value="C:peroxisome"/>
    <property type="evidence" value="ECO:0007669"/>
    <property type="project" value="TreeGrafter"/>
</dbReference>
<dbReference type="FunCoup" id="A0A409VIR6">
    <property type="interactions" value="249"/>
</dbReference>
<sequence>MAFNYTTSYGSPVNFPHANQRVSTNGPALLQDFHHIDNLAHLTRERIPERLVHAKGAGAYGYFEVTKSLEDITSQRIFHEVGTQIPATVRFSTVAGEMGSAETTRDLNGFAIKLKTDQGNMDWVCLNTPIFFIRDPAKFPDLTHVQHRNPKTNLRDHDMFWDFFSQNPETVHQIMILFSDRGTPDGFHQQHGFSGTPFKFVKHDEDGKDSFVYFKLHLRTKEVKTLTAAQATQLAGTNPDYATQLLYQTIEAANMRNGPTEGQFPEWTVNIQTMTHEQAISEQWRDIVFDVTKVWPFKDFPLREIGKLVLNRNPENFFDEIEQLAFSPAHLIPYVEPTPDPILQTRLFIYPDAQRYRLGVNNQQLPPNVPLPSAKTANYQRAGRAAYISQGSRPNYMSSTQALNFVGPTGAIDSQVNDNKRQEIFDGSVFRDLSVVTPDDFVQPRILWEKVWNAAEQQTFIDNVSDHLKVVTSPEIKQNQLLVFDQVDHDLAQRVAKAIGVTFVSQA</sequence>
<dbReference type="InterPro" id="IPR018028">
    <property type="entry name" value="Catalase"/>
</dbReference>
<dbReference type="EMBL" id="NHYE01005637">
    <property type="protein sequence ID" value="PPQ66162.1"/>
    <property type="molecule type" value="Genomic_DNA"/>
</dbReference>
<dbReference type="GO" id="GO:0046872">
    <property type="term" value="F:metal ion binding"/>
    <property type="evidence" value="ECO:0007669"/>
    <property type="project" value="UniProtKB-KW"/>
</dbReference>
<dbReference type="STRING" id="231916.A0A409VIR6"/>
<dbReference type="Pfam" id="PF06628">
    <property type="entry name" value="Catalase-rel"/>
    <property type="match status" value="1"/>
</dbReference>
<dbReference type="InParanoid" id="A0A409VIR6"/>
<proteinExistence type="inferred from homology"/>
<evidence type="ECO:0000256" key="6">
    <source>
        <dbReference type="ARBA" id="ARBA00023004"/>
    </source>
</evidence>
<evidence type="ECO:0000256" key="7">
    <source>
        <dbReference type="ARBA" id="ARBA00023324"/>
    </source>
</evidence>
<dbReference type="PROSITE" id="PS51402">
    <property type="entry name" value="CATALASE_3"/>
    <property type="match status" value="1"/>
</dbReference>
<dbReference type="OrthoDB" id="6880011at2759"/>
<keyword evidence="11" id="KW-1185">Reference proteome</keyword>
<evidence type="ECO:0000313" key="10">
    <source>
        <dbReference type="EMBL" id="PPQ66162.1"/>
    </source>
</evidence>
<evidence type="ECO:0000259" key="9">
    <source>
        <dbReference type="SMART" id="SM01060"/>
    </source>
</evidence>
<protein>
    <recommendedName>
        <fullName evidence="9">Catalase core domain-containing protein</fullName>
    </recommendedName>
</protein>
<evidence type="ECO:0000256" key="8">
    <source>
        <dbReference type="PIRSR" id="PIRSR038928-2"/>
    </source>
</evidence>
<accession>A0A409VIR6</accession>
<comment type="similarity">
    <text evidence="1">Belongs to the catalase family.</text>
</comment>
<dbReference type="Pfam" id="PF00199">
    <property type="entry name" value="Catalase"/>
    <property type="match status" value="1"/>
</dbReference>
<keyword evidence="6 8" id="KW-0408">Iron</keyword>
<comment type="caution">
    <text evidence="10">The sequence shown here is derived from an EMBL/GenBank/DDBJ whole genome shotgun (WGS) entry which is preliminary data.</text>
</comment>
<evidence type="ECO:0000256" key="3">
    <source>
        <dbReference type="ARBA" id="ARBA00022617"/>
    </source>
</evidence>
<dbReference type="SMART" id="SM01060">
    <property type="entry name" value="Catalase"/>
    <property type="match status" value="1"/>
</dbReference>
<dbReference type="InterPro" id="IPR024711">
    <property type="entry name" value="Catalase_clade1/3"/>
</dbReference>
<dbReference type="PIRSF" id="PIRSF038928">
    <property type="entry name" value="Catalase_clade1-3"/>
    <property type="match status" value="1"/>
</dbReference>
<feature type="binding site" description="axial binding residue" evidence="8">
    <location>
        <position position="350"/>
    </location>
    <ligand>
        <name>heme</name>
        <dbReference type="ChEBI" id="CHEBI:30413"/>
    </ligand>
    <ligandPart>
        <name>Fe</name>
        <dbReference type="ChEBI" id="CHEBI:18248"/>
    </ligandPart>
</feature>
<dbReference type="PRINTS" id="PR00067">
    <property type="entry name" value="CATALASE"/>
</dbReference>